<comment type="caution">
    <text evidence="2">The sequence shown here is derived from an EMBL/GenBank/DDBJ whole genome shotgun (WGS) entry which is preliminary data.</text>
</comment>
<accession>A0A6G3UCM6</accession>
<feature type="non-terminal residue" evidence="2">
    <location>
        <position position="61"/>
    </location>
</feature>
<feature type="compositionally biased region" description="Pro residues" evidence="1">
    <location>
        <begin position="46"/>
        <end position="61"/>
    </location>
</feature>
<sequence length="61" mass="6385">MSRVPGWLGRVGAGLTAVGKRLDERRAEVEREDGDPSASAPAEGHVPPPPDYAPAVPARPD</sequence>
<feature type="region of interest" description="Disordered" evidence="1">
    <location>
        <begin position="22"/>
        <end position="61"/>
    </location>
</feature>
<evidence type="ECO:0000256" key="1">
    <source>
        <dbReference type="SAM" id="MobiDB-lite"/>
    </source>
</evidence>
<gene>
    <name evidence="2" type="ORF">G3I38_33510</name>
</gene>
<name>A0A6G3UCM6_9ACTN</name>
<proteinExistence type="predicted"/>
<evidence type="ECO:0000313" key="2">
    <source>
        <dbReference type="EMBL" id="NEC84018.1"/>
    </source>
</evidence>
<dbReference type="AlphaFoldDB" id="A0A6G3UCM6"/>
<dbReference type="EMBL" id="JAAGMU010001701">
    <property type="protein sequence ID" value="NEC84018.1"/>
    <property type="molecule type" value="Genomic_DNA"/>
</dbReference>
<reference evidence="2" key="1">
    <citation type="submission" date="2020-01" db="EMBL/GenBank/DDBJ databases">
        <title>Insect and environment-associated Actinomycetes.</title>
        <authorList>
            <person name="Currrie C."/>
            <person name="Chevrette M."/>
            <person name="Carlson C."/>
            <person name="Stubbendieck R."/>
            <person name="Wendt-Pienkowski E."/>
        </authorList>
    </citation>
    <scope>NUCLEOTIDE SEQUENCE</scope>
    <source>
        <strain evidence="2">SID7958</strain>
    </source>
</reference>
<protein>
    <submittedName>
        <fullName evidence="2">AI-2E family transporter</fullName>
    </submittedName>
</protein>
<organism evidence="2">
    <name type="scientific">Streptomyces sp. SID7958</name>
    <dbReference type="NCBI Taxonomy" id="2706093"/>
    <lineage>
        <taxon>Bacteria</taxon>
        <taxon>Bacillati</taxon>
        <taxon>Actinomycetota</taxon>
        <taxon>Actinomycetes</taxon>
        <taxon>Kitasatosporales</taxon>
        <taxon>Streptomycetaceae</taxon>
        <taxon>Streptomyces</taxon>
    </lineage>
</organism>